<sequence length="82" mass="9658">MSQIWRITLSAICEKEFNQVFGAGKVPKELLRDALEKLPYGDRREKVYCKFLEFLSDDLHKSHNYHPIAFKRQFQGVVVVNM</sequence>
<evidence type="ECO:0000313" key="1">
    <source>
        <dbReference type="EMBL" id="MBD2607412.1"/>
    </source>
</evidence>
<dbReference type="Proteomes" id="UP000660380">
    <property type="component" value="Unassembled WGS sequence"/>
</dbReference>
<organism evidence="1 2">
    <name type="scientific">Scytonema hofmannii FACHB-248</name>
    <dbReference type="NCBI Taxonomy" id="1842502"/>
    <lineage>
        <taxon>Bacteria</taxon>
        <taxon>Bacillati</taxon>
        <taxon>Cyanobacteriota</taxon>
        <taxon>Cyanophyceae</taxon>
        <taxon>Nostocales</taxon>
        <taxon>Scytonemataceae</taxon>
        <taxon>Scytonema</taxon>
    </lineage>
</organism>
<accession>A0ABR8GV72</accession>
<keyword evidence="2" id="KW-1185">Reference proteome</keyword>
<reference evidence="1 2" key="1">
    <citation type="journal article" date="2020" name="ISME J.">
        <title>Comparative genomics reveals insights into cyanobacterial evolution and habitat adaptation.</title>
        <authorList>
            <person name="Chen M.Y."/>
            <person name="Teng W.K."/>
            <person name="Zhao L."/>
            <person name="Hu C.X."/>
            <person name="Zhou Y.K."/>
            <person name="Han B.P."/>
            <person name="Song L.R."/>
            <person name="Shu W.S."/>
        </authorList>
    </citation>
    <scope>NUCLEOTIDE SEQUENCE [LARGE SCALE GENOMIC DNA]</scope>
    <source>
        <strain evidence="1 2">FACHB-248</strain>
    </source>
</reference>
<dbReference type="RefSeq" id="WP_029630601.1">
    <property type="nucleotide sequence ID" value="NZ_JACJTA010000063.1"/>
</dbReference>
<gene>
    <name evidence="1" type="ORF">H6G81_23515</name>
</gene>
<proteinExistence type="predicted"/>
<dbReference type="EMBL" id="JACJTA010000063">
    <property type="protein sequence ID" value="MBD2607412.1"/>
    <property type="molecule type" value="Genomic_DNA"/>
</dbReference>
<comment type="caution">
    <text evidence="1">The sequence shown here is derived from an EMBL/GenBank/DDBJ whole genome shotgun (WGS) entry which is preliminary data.</text>
</comment>
<evidence type="ECO:0000313" key="2">
    <source>
        <dbReference type="Proteomes" id="UP000660380"/>
    </source>
</evidence>
<protein>
    <submittedName>
        <fullName evidence="1">Uncharacterized protein</fullName>
    </submittedName>
</protein>
<name>A0ABR8GV72_9CYAN</name>